<dbReference type="EMBL" id="CAGKOT010000012">
    <property type="protein sequence ID" value="CAB5357947.1"/>
    <property type="molecule type" value="Genomic_DNA"/>
</dbReference>
<dbReference type="Pfam" id="PF26638">
    <property type="entry name" value="DUF8211"/>
    <property type="match status" value="1"/>
</dbReference>
<evidence type="ECO:0000313" key="2">
    <source>
        <dbReference type="EMBL" id="CAB5357947.1"/>
    </source>
</evidence>
<evidence type="ECO:0000313" key="4">
    <source>
        <dbReference type="EMBL" id="CAB5382574.1"/>
    </source>
</evidence>
<evidence type="ECO:0000259" key="1">
    <source>
        <dbReference type="Pfam" id="PF26638"/>
    </source>
</evidence>
<organism evidence="5 6">
    <name type="scientific">Rhizophagus irregularis</name>
    <dbReference type="NCBI Taxonomy" id="588596"/>
    <lineage>
        <taxon>Eukaryota</taxon>
        <taxon>Fungi</taxon>
        <taxon>Fungi incertae sedis</taxon>
        <taxon>Mucoromycota</taxon>
        <taxon>Glomeromycotina</taxon>
        <taxon>Glomeromycetes</taxon>
        <taxon>Glomerales</taxon>
        <taxon>Glomeraceae</taxon>
        <taxon>Rhizophagus</taxon>
    </lineage>
</organism>
<dbReference type="EMBL" id="CAGKOT010000023">
    <property type="protein sequence ID" value="CAB5367208.1"/>
    <property type="molecule type" value="Genomic_DNA"/>
</dbReference>
<gene>
    <name evidence="3" type="ORF">CHRIB12_LOCUS11217</name>
    <name evidence="4" type="ORF">CHRIB12_LOCUS18036</name>
    <name evidence="2" type="ORF">CHRIB12_LOCUS7014</name>
    <name evidence="5" type="ORF">RhiirA4_484397</name>
</gene>
<name>A0A2I1HNU1_9GLOM</name>
<protein>
    <recommendedName>
        <fullName evidence="1">DUF8211 domain-containing protein</fullName>
    </recommendedName>
</protein>
<reference evidence="5 6" key="1">
    <citation type="submission" date="2015-10" db="EMBL/GenBank/DDBJ databases">
        <title>Genome analyses suggest a sexual origin of heterokaryosis in a supposedly ancient asexual fungus.</title>
        <authorList>
            <person name="Ropars J."/>
            <person name="Sedzielewska K."/>
            <person name="Noel J."/>
            <person name="Charron P."/>
            <person name="Farinelli L."/>
            <person name="Marton T."/>
            <person name="Kruger M."/>
            <person name="Pelin A."/>
            <person name="Brachmann A."/>
            <person name="Corradi N."/>
        </authorList>
    </citation>
    <scope>NUCLEOTIDE SEQUENCE [LARGE SCALE GENOMIC DNA]</scope>
    <source>
        <strain evidence="5 6">A4</strain>
    </source>
</reference>
<dbReference type="Proteomes" id="UP000234323">
    <property type="component" value="Unassembled WGS sequence"/>
</dbReference>
<dbReference type="InterPro" id="IPR058524">
    <property type="entry name" value="DUF8211"/>
</dbReference>
<accession>A0A2I1HNU1</accession>
<dbReference type="Proteomes" id="UP000684084">
    <property type="component" value="Unassembled WGS sequence"/>
</dbReference>
<proteinExistence type="predicted"/>
<dbReference type="EMBL" id="CAGKOT010000046">
    <property type="protein sequence ID" value="CAB5382574.1"/>
    <property type="molecule type" value="Genomic_DNA"/>
</dbReference>
<comment type="caution">
    <text evidence="5">The sequence shown here is derived from an EMBL/GenBank/DDBJ whole genome shotgun (WGS) entry which is preliminary data.</text>
</comment>
<sequence>MKKGRFFNFNLQNSDNPNVRKRQQARFERKCRQVFHKSDLTADASLEDKLLASKRKGFLFQQSQNFRKPIMHLKYKKKFQVPLQRYYTFQLPFLESSTLPEVQREVLLYC</sequence>
<keyword evidence="6" id="KW-1185">Reference proteome</keyword>
<feature type="domain" description="DUF8211" evidence="1">
    <location>
        <begin position="5"/>
        <end position="90"/>
    </location>
</feature>
<dbReference type="EMBL" id="LLXI01004374">
    <property type="protein sequence ID" value="PKY60560.1"/>
    <property type="molecule type" value="Genomic_DNA"/>
</dbReference>
<reference evidence="2" key="2">
    <citation type="submission" date="2020-05" db="EMBL/GenBank/DDBJ databases">
        <authorList>
            <person name="Rincon C."/>
            <person name="Sanders R I."/>
            <person name="Robbins C."/>
            <person name="Chaturvedi A."/>
        </authorList>
    </citation>
    <scope>NUCLEOTIDE SEQUENCE</scope>
    <source>
        <strain evidence="2">CHB12</strain>
    </source>
</reference>
<evidence type="ECO:0000313" key="5">
    <source>
        <dbReference type="EMBL" id="PKY60560.1"/>
    </source>
</evidence>
<dbReference type="OrthoDB" id="2317836at2759"/>
<evidence type="ECO:0000313" key="3">
    <source>
        <dbReference type="EMBL" id="CAB5367208.1"/>
    </source>
</evidence>
<dbReference type="AlphaFoldDB" id="A0A2I1HNU1"/>
<evidence type="ECO:0000313" key="6">
    <source>
        <dbReference type="Proteomes" id="UP000234323"/>
    </source>
</evidence>